<protein>
    <submittedName>
        <fullName evidence="1">Uncharacterized protein</fullName>
    </submittedName>
</protein>
<name>G2YDN7_BOTF4</name>
<organism evidence="1 2">
    <name type="scientific">Botryotinia fuckeliana (strain T4)</name>
    <name type="common">Noble rot fungus</name>
    <name type="synonym">Botrytis cinerea</name>
    <dbReference type="NCBI Taxonomy" id="999810"/>
    <lineage>
        <taxon>Eukaryota</taxon>
        <taxon>Fungi</taxon>
        <taxon>Dikarya</taxon>
        <taxon>Ascomycota</taxon>
        <taxon>Pezizomycotina</taxon>
        <taxon>Leotiomycetes</taxon>
        <taxon>Helotiales</taxon>
        <taxon>Sclerotiniaceae</taxon>
        <taxon>Botrytis</taxon>
    </lineage>
</organism>
<dbReference type="AlphaFoldDB" id="G2YDN7"/>
<evidence type="ECO:0000313" key="1">
    <source>
        <dbReference type="EMBL" id="CCD49885.1"/>
    </source>
</evidence>
<accession>G2YDN7</accession>
<dbReference type="HOGENOM" id="CLU_2922374_0_0_1"/>
<dbReference type="EMBL" id="FQ790321">
    <property type="protein sequence ID" value="CCD49885.1"/>
    <property type="molecule type" value="Genomic_DNA"/>
</dbReference>
<sequence length="61" mass="7166">MPVKPYGEMINWMYKYRTPIHRSWQVNGGKSNCFWQRGELYIFSYGIGPSVELTKDMIASC</sequence>
<evidence type="ECO:0000313" key="2">
    <source>
        <dbReference type="Proteomes" id="UP000008177"/>
    </source>
</evidence>
<dbReference type="Proteomes" id="UP000008177">
    <property type="component" value="Unplaced contigs"/>
</dbReference>
<proteinExistence type="predicted"/>
<dbReference type="InParanoid" id="G2YDN7"/>
<gene>
    <name evidence="1" type="ORF">BofuT4_uP095930.1</name>
</gene>
<reference evidence="2" key="1">
    <citation type="journal article" date="2011" name="PLoS Genet.">
        <title>Genomic analysis of the necrotrophic fungal pathogens Sclerotinia sclerotiorum and Botrytis cinerea.</title>
        <authorList>
            <person name="Amselem J."/>
            <person name="Cuomo C.A."/>
            <person name="van Kan J.A."/>
            <person name="Viaud M."/>
            <person name="Benito E.P."/>
            <person name="Couloux A."/>
            <person name="Coutinho P.M."/>
            <person name="de Vries R.P."/>
            <person name="Dyer P.S."/>
            <person name="Fillinger S."/>
            <person name="Fournier E."/>
            <person name="Gout L."/>
            <person name="Hahn M."/>
            <person name="Kohn L."/>
            <person name="Lapalu N."/>
            <person name="Plummer K.M."/>
            <person name="Pradier J.M."/>
            <person name="Quevillon E."/>
            <person name="Sharon A."/>
            <person name="Simon A."/>
            <person name="ten Have A."/>
            <person name="Tudzynski B."/>
            <person name="Tudzynski P."/>
            <person name="Wincker P."/>
            <person name="Andrew M."/>
            <person name="Anthouard V."/>
            <person name="Beever R.E."/>
            <person name="Beffa R."/>
            <person name="Benoit I."/>
            <person name="Bouzid O."/>
            <person name="Brault B."/>
            <person name="Chen Z."/>
            <person name="Choquer M."/>
            <person name="Collemare J."/>
            <person name="Cotton P."/>
            <person name="Danchin E.G."/>
            <person name="Da Silva C."/>
            <person name="Gautier A."/>
            <person name="Giraud C."/>
            <person name="Giraud T."/>
            <person name="Gonzalez C."/>
            <person name="Grossetete S."/>
            <person name="Guldener U."/>
            <person name="Henrissat B."/>
            <person name="Howlett B.J."/>
            <person name="Kodira C."/>
            <person name="Kretschmer M."/>
            <person name="Lappartient A."/>
            <person name="Leroch M."/>
            <person name="Levis C."/>
            <person name="Mauceli E."/>
            <person name="Neuveglise C."/>
            <person name="Oeser B."/>
            <person name="Pearson M."/>
            <person name="Poulain J."/>
            <person name="Poussereau N."/>
            <person name="Quesneville H."/>
            <person name="Rascle C."/>
            <person name="Schumacher J."/>
            <person name="Segurens B."/>
            <person name="Sexton A."/>
            <person name="Silva E."/>
            <person name="Sirven C."/>
            <person name="Soanes D.M."/>
            <person name="Talbot N.J."/>
            <person name="Templeton M."/>
            <person name="Yandava C."/>
            <person name="Yarden O."/>
            <person name="Zeng Q."/>
            <person name="Rollins J.A."/>
            <person name="Lebrun M.H."/>
            <person name="Dickman M."/>
        </authorList>
    </citation>
    <scope>NUCLEOTIDE SEQUENCE [LARGE SCALE GENOMIC DNA]</scope>
    <source>
        <strain evidence="2">T4</strain>
    </source>
</reference>